<accession>A0A6M3IV37</accession>
<name>A0A6M3IV37_9ZZZZ</name>
<sequence length="272" mass="31278">MQISKLNKKFPTALTTGSVFADDVNNVYPIETEEEIVKSAKAINDNDFENYSEKEKFLIIDRILVKANELSIADKIKDELSQYIGGDNMYSKEDIDKAVADANEAMKAKHEAEIKKVKDEFEQKRTLSEEEKKFKSEIAEKEKEIEDLKATKEVTEKELSNTKTKNDQLQADVRKRDRVMFLASEFSEVNLDTEAKESKMKKILEITVSFEDDKFQSFAKEEIEFIKKHLVKPAETKANDKEDLVAASTDLPNGEAKADYRTKIENYMSQFK</sequence>
<evidence type="ECO:0000313" key="2">
    <source>
        <dbReference type="EMBL" id="QJA61589.1"/>
    </source>
</evidence>
<evidence type="ECO:0000256" key="1">
    <source>
        <dbReference type="SAM" id="Coils"/>
    </source>
</evidence>
<organism evidence="2">
    <name type="scientific">viral metagenome</name>
    <dbReference type="NCBI Taxonomy" id="1070528"/>
    <lineage>
        <taxon>unclassified sequences</taxon>
        <taxon>metagenomes</taxon>
        <taxon>organismal metagenomes</taxon>
    </lineage>
</organism>
<dbReference type="AlphaFoldDB" id="A0A6M3IV37"/>
<reference evidence="2" key="1">
    <citation type="submission" date="2020-03" db="EMBL/GenBank/DDBJ databases">
        <title>The deep terrestrial virosphere.</title>
        <authorList>
            <person name="Holmfeldt K."/>
            <person name="Nilsson E."/>
            <person name="Simone D."/>
            <person name="Lopez-Fernandez M."/>
            <person name="Wu X."/>
            <person name="de Brujin I."/>
            <person name="Lundin D."/>
            <person name="Andersson A."/>
            <person name="Bertilsson S."/>
            <person name="Dopson M."/>
        </authorList>
    </citation>
    <scope>NUCLEOTIDE SEQUENCE</scope>
    <source>
        <strain evidence="2">MM415B00915</strain>
    </source>
</reference>
<keyword evidence="1" id="KW-0175">Coiled coil</keyword>
<gene>
    <name evidence="2" type="ORF">MM415B00915_0013</name>
</gene>
<feature type="coiled-coil region" evidence="1">
    <location>
        <begin position="95"/>
        <end position="172"/>
    </location>
</feature>
<proteinExistence type="predicted"/>
<dbReference type="EMBL" id="MT141446">
    <property type="protein sequence ID" value="QJA61589.1"/>
    <property type="molecule type" value="Genomic_DNA"/>
</dbReference>
<protein>
    <submittedName>
        <fullName evidence="2">Uncharacterized protein</fullName>
    </submittedName>
</protein>